<comment type="similarity">
    <text evidence="2">Belongs to the LptD family.</text>
</comment>
<evidence type="ECO:0000256" key="1">
    <source>
        <dbReference type="ARBA" id="ARBA00022729"/>
    </source>
</evidence>
<comment type="caution">
    <text evidence="5">The sequence shown here is derived from an EMBL/GenBank/DDBJ whole genome shotgun (WGS) entry which is preliminary data.</text>
</comment>
<feature type="domain" description="LptD C-terminal" evidence="4">
    <location>
        <begin position="362"/>
        <end position="732"/>
    </location>
</feature>
<evidence type="ECO:0000259" key="4">
    <source>
        <dbReference type="Pfam" id="PF04453"/>
    </source>
</evidence>
<dbReference type="PANTHER" id="PTHR30189">
    <property type="entry name" value="LPS-ASSEMBLY PROTEIN"/>
    <property type="match status" value="1"/>
</dbReference>
<dbReference type="HAMAP" id="MF_01411">
    <property type="entry name" value="LPS_assembly_LptD"/>
    <property type="match status" value="1"/>
</dbReference>
<keyword evidence="2" id="KW-0998">Cell outer membrane</keyword>
<evidence type="ECO:0000313" key="5">
    <source>
        <dbReference type="EMBL" id="MBM2766338.1"/>
    </source>
</evidence>
<dbReference type="InterPro" id="IPR007543">
    <property type="entry name" value="LptD_C"/>
</dbReference>
<comment type="function">
    <text evidence="2">Together with LptE, is involved in the assembly of lipopolysaccharide (LPS) at the surface of the outer membrane.</text>
</comment>
<dbReference type="Proteomes" id="UP000755577">
    <property type="component" value="Unassembled WGS sequence"/>
</dbReference>
<comment type="subunit">
    <text evidence="2">Component of the lipopolysaccharide transport and assembly complex. Interacts with LptE and LptA.</text>
</comment>
<dbReference type="PANTHER" id="PTHR30189:SF1">
    <property type="entry name" value="LPS-ASSEMBLY PROTEIN LPTD"/>
    <property type="match status" value="1"/>
</dbReference>
<protein>
    <recommendedName>
        <fullName evidence="2">LPS-assembly protein LptD</fullName>
    </recommendedName>
</protein>
<dbReference type="Pfam" id="PF04453">
    <property type="entry name" value="LptD"/>
    <property type="match status" value="1"/>
</dbReference>
<feature type="region of interest" description="Disordered" evidence="3">
    <location>
        <begin position="7"/>
        <end position="37"/>
    </location>
</feature>
<comment type="caution">
    <text evidence="2">Lacks conserved residue(s) required for the propagation of feature annotation.</text>
</comment>
<keyword evidence="2" id="KW-0472">Membrane</keyword>
<proteinExistence type="inferred from homology"/>
<comment type="subcellular location">
    <subcellularLocation>
        <location evidence="2">Cell outer membrane</location>
    </subcellularLocation>
</comment>
<gene>
    <name evidence="2" type="primary">lptD</name>
    <name evidence="5" type="ORF">JQK92_07840</name>
</gene>
<evidence type="ECO:0000313" key="6">
    <source>
        <dbReference type="Proteomes" id="UP000755577"/>
    </source>
</evidence>
<dbReference type="InterPro" id="IPR050218">
    <property type="entry name" value="LptD"/>
</dbReference>
<sequence>MRCRSCATPAINTRSSSSRLARRSDPPAGPLDTARGVTSRRAHACPAAAVDGIAIPGIARLRAWAVAALVDVALSVALGAPRNADAQLLNAAADPYRIGDAWGLRIASQLVEHPLAPGQTATTFGIGATAAGTVDEDLSLHGNAELRRGPSVVKADAIHYDEDTDTADAYGHVLIVHDGNAFSGPDAHLRIDSVEGTMTSPHYRFNLASGTGSGSRIDLVDDAREVVYDGTYTTCHCTASPAWYLHASRLDLDNDAGEGVAHDGVLVFAGLPLFASPWMSFPLNGERHTGILPPTFAVSSTSGYDIAVPVYFNLAPNYDLTVTPRLMTKRGAMLTTDFRYLSPTYSGSFSASVLPDDATTHTNRYSIAFQHRENLGNGFAAYANYNRVSDASVPSDFSSANSLVVGSQTLFQQEAGVTWNHGPWSVLARVQNWQSFTTAPPYNRAPELDAKYTRYNVGGFDFGVDANATRFTIPTADSTEGNRMTFDAHVAYPIVAPGWYVTPMLQWHAASYDLTSIGSDAPAGQPKNFTVDVPTASLDMGATFERAVRLFGIDMIQTLEPRLYYVDTPYRNQTFAPAFDTAPIDFGLAEIFTSNRFVGGDRVSDMNRLTAGVTTRFIDAGSGTELARFVLAQEYYFRASQVTMPDDTPPSVGPSDVVAGAALHLGPTLELQQAVEYNQSSNELTQATAGVDWKPANGKVINLAYLYARANATLDDEPENQVLLSAQWPLTHALSGVGSVDYDLAAHRLVGGLLGFQYAADCWAVSVALQKYTNYNGTTQPTTGTRVLVQLQLDGLSRIDNGLLQQFRANVPGYSTPTLPAPTSRFTDYP</sequence>
<accession>A0ABS2B021</accession>
<dbReference type="EMBL" id="JAFCIQ010000004">
    <property type="protein sequence ID" value="MBM2766338.1"/>
    <property type="molecule type" value="Genomic_DNA"/>
</dbReference>
<keyword evidence="6" id="KW-1185">Reference proteome</keyword>
<evidence type="ECO:0000256" key="3">
    <source>
        <dbReference type="SAM" id="MobiDB-lite"/>
    </source>
</evidence>
<organism evidence="5 6">
    <name type="scientific">Burkholderia anthina</name>
    <dbReference type="NCBI Taxonomy" id="179879"/>
    <lineage>
        <taxon>Bacteria</taxon>
        <taxon>Pseudomonadati</taxon>
        <taxon>Pseudomonadota</taxon>
        <taxon>Betaproteobacteria</taxon>
        <taxon>Burkholderiales</taxon>
        <taxon>Burkholderiaceae</taxon>
        <taxon>Burkholderia</taxon>
        <taxon>Burkholderia cepacia complex</taxon>
    </lineage>
</organism>
<reference evidence="5 6" key="1">
    <citation type="submission" date="2021-02" db="EMBL/GenBank/DDBJ databases">
        <title>Draft genome of the type strains Burkholderia anthina DSM16086.</title>
        <authorList>
            <person name="Hertel R."/>
            <person name="Meissner J."/>
            <person name="Poehlein A."/>
            <person name="Daniel R."/>
            <person name="Commichau F.M."/>
        </authorList>
    </citation>
    <scope>NUCLEOTIDE SEQUENCE [LARGE SCALE GENOMIC DNA]</scope>
    <source>
        <strain evidence="5 6">DSM 16086</strain>
    </source>
</reference>
<keyword evidence="1 2" id="KW-0732">Signal</keyword>
<dbReference type="InterPro" id="IPR020889">
    <property type="entry name" value="LipoPS_assembly_LptD"/>
</dbReference>
<evidence type="ECO:0000256" key="2">
    <source>
        <dbReference type="HAMAP-Rule" id="MF_01411"/>
    </source>
</evidence>
<name>A0ABS2B021_9BURK</name>